<dbReference type="NCBIfam" id="TIGR00546">
    <property type="entry name" value="lnt"/>
    <property type="match status" value="1"/>
</dbReference>
<dbReference type="CDD" id="cd07571">
    <property type="entry name" value="ALP_N-acyl_transferase"/>
    <property type="match status" value="1"/>
</dbReference>
<dbReference type="GO" id="GO:0016410">
    <property type="term" value="F:N-acyltransferase activity"/>
    <property type="evidence" value="ECO:0007669"/>
    <property type="project" value="UniProtKB-UniRule"/>
</dbReference>
<dbReference type="eggNOG" id="COG0815">
    <property type="taxonomic scope" value="Bacteria"/>
</dbReference>
<evidence type="ECO:0000256" key="4">
    <source>
        <dbReference type="ARBA" id="ARBA00022679"/>
    </source>
</evidence>
<dbReference type="Pfam" id="PF00795">
    <property type="entry name" value="CN_hydrolase"/>
    <property type="match status" value="1"/>
</dbReference>
<evidence type="ECO:0000256" key="3">
    <source>
        <dbReference type="ARBA" id="ARBA00022475"/>
    </source>
</evidence>
<evidence type="ECO:0000256" key="6">
    <source>
        <dbReference type="ARBA" id="ARBA00022989"/>
    </source>
</evidence>
<keyword evidence="5 9" id="KW-0812">Transmembrane</keyword>
<dbReference type="Gene3D" id="3.60.110.10">
    <property type="entry name" value="Carbon-nitrogen hydrolase"/>
    <property type="match status" value="1"/>
</dbReference>
<dbReference type="Pfam" id="PF20154">
    <property type="entry name" value="LNT_N"/>
    <property type="match status" value="1"/>
</dbReference>
<feature type="transmembrane region" description="Helical" evidence="9">
    <location>
        <begin position="223"/>
        <end position="245"/>
    </location>
</feature>
<keyword evidence="3 9" id="KW-1003">Cell membrane</keyword>
<feature type="transmembrane region" description="Helical" evidence="9">
    <location>
        <begin position="146"/>
        <end position="165"/>
    </location>
</feature>
<dbReference type="UniPathway" id="UPA00666"/>
<evidence type="ECO:0000313" key="12">
    <source>
        <dbReference type="Proteomes" id="UP000001695"/>
    </source>
</evidence>
<dbReference type="InterPro" id="IPR004563">
    <property type="entry name" value="Apolipo_AcylTrfase"/>
</dbReference>
<reference evidence="12" key="1">
    <citation type="submission" date="2008-03" db="EMBL/GenBank/DDBJ databases">
        <title>Complete sequence of chromosome of Beijerinckia indica subsp. indica ATCC 9039.</title>
        <authorList>
            <consortium name="US DOE Joint Genome Institute"/>
            <person name="Copeland A."/>
            <person name="Lucas S."/>
            <person name="Lapidus A."/>
            <person name="Glavina del Rio T."/>
            <person name="Dalin E."/>
            <person name="Tice H."/>
            <person name="Bruce D."/>
            <person name="Goodwin L."/>
            <person name="Pitluck S."/>
            <person name="LaButti K."/>
            <person name="Schmutz J."/>
            <person name="Larimer F."/>
            <person name="Land M."/>
            <person name="Hauser L."/>
            <person name="Kyrpides N."/>
            <person name="Mikhailova N."/>
            <person name="Dunfield P.F."/>
            <person name="Dedysh S.N."/>
            <person name="Liesack W."/>
            <person name="Saw J.H."/>
            <person name="Alam M."/>
            <person name="Chen Y."/>
            <person name="Murrell J.C."/>
            <person name="Richardson P."/>
        </authorList>
    </citation>
    <scope>NUCLEOTIDE SEQUENCE [LARGE SCALE GENOMIC DNA]</scope>
    <source>
        <strain evidence="12">ATCC 9039 / DSM 1715 / NCIMB 8712</strain>
    </source>
</reference>
<dbReference type="HAMAP" id="MF_01148">
    <property type="entry name" value="Lnt"/>
    <property type="match status" value="1"/>
</dbReference>
<proteinExistence type="inferred from homology"/>
<keyword evidence="7 9" id="KW-0472">Membrane</keyword>
<evidence type="ECO:0000256" key="5">
    <source>
        <dbReference type="ARBA" id="ARBA00022692"/>
    </source>
</evidence>
<dbReference type="InterPro" id="IPR003010">
    <property type="entry name" value="C-N_Hydrolase"/>
</dbReference>
<dbReference type="AlphaFoldDB" id="B2IIK9"/>
<dbReference type="SUPFAM" id="SSF56317">
    <property type="entry name" value="Carbon-nitrogen hydrolase"/>
    <property type="match status" value="1"/>
</dbReference>
<reference evidence="11 12" key="2">
    <citation type="journal article" date="2010" name="J. Bacteriol.">
        <title>Complete genome sequence of Beijerinckia indica subsp. indica.</title>
        <authorList>
            <person name="Tamas I."/>
            <person name="Dedysh S.N."/>
            <person name="Liesack W."/>
            <person name="Stott M.B."/>
            <person name="Alam M."/>
            <person name="Murrell J.C."/>
            <person name="Dunfield P.F."/>
        </authorList>
    </citation>
    <scope>NUCLEOTIDE SEQUENCE [LARGE SCALE GENOMIC DNA]</scope>
    <source>
        <strain evidence="12">ATCC 9039 / DSM 1715 / NCIMB 8712</strain>
    </source>
</reference>
<evidence type="ECO:0000313" key="11">
    <source>
        <dbReference type="EMBL" id="ACB94702.1"/>
    </source>
</evidence>
<evidence type="ECO:0000256" key="2">
    <source>
        <dbReference type="ARBA" id="ARBA00010065"/>
    </source>
</evidence>
<sequence>MMRFLSRIPGLTGWRRHGLAFGAGASGALAMAPLDIAPAMIVAMSAALLLIDGAGPPRSRPPFVQTGPAASRKTELKSAFVAGWWWGTGYFLAGLWWLGAAFLVEADEFAWALPLGVVGLPMALAIFPALGFVLARLVWIPGLGRLFALAAGLGLSEWLRGWIFTGFPWNLYGMALGDHLLPAQMVSLVGIEGLTILTILLCAAPALCLASKPWGLQSGNGRLGALAPILVAGTGMGLILLFGFVRLSLNPTRFVDKVELAILQPNQPQGPSFTIDNKSAILAHYLSLSAPVMEAARKDDVARVLIWPESAFPFILSRDQEALSLIGSRLSPNLWLATGAARLDTDGEPHYFNSLQVIGEGGLLLDNYDKIHLVPFGEYLPLEAMLRRFGLHHFVHVPGGFTAGTARRPLFVPDLPAVAPLICYEAIFSGAVMPDEGAERPGVLLNVTDDVWFGQTAGPYQHFAQARLRAIEEGLPLIRGANTGISAIVDPVGRVIASLPLGAEGLLRGPLPEPISPPLFALYPRVMPWLVRLLVFGTGLWLFLVSHHRQ</sequence>
<feature type="transmembrane region" description="Helical" evidence="9">
    <location>
        <begin position="20"/>
        <end position="51"/>
    </location>
</feature>
<protein>
    <recommendedName>
        <fullName evidence="9">Apolipoprotein N-acyltransferase</fullName>
        <shortName evidence="9">ALP N-acyltransferase</shortName>
        <ecNumber evidence="9">2.3.1.269</ecNumber>
    </recommendedName>
</protein>
<dbReference type="KEGG" id="bid:Bind_1059"/>
<evidence type="ECO:0000256" key="9">
    <source>
        <dbReference type="HAMAP-Rule" id="MF_01148"/>
    </source>
</evidence>
<dbReference type="PANTHER" id="PTHR38686">
    <property type="entry name" value="APOLIPOPROTEIN N-ACYLTRANSFERASE"/>
    <property type="match status" value="1"/>
</dbReference>
<accession>B2IIK9</accession>
<comment type="similarity">
    <text evidence="2 9">Belongs to the CN hydrolase family. Apolipoprotein N-acyltransferase subfamily.</text>
</comment>
<keyword evidence="9" id="KW-0997">Cell inner membrane</keyword>
<evidence type="ECO:0000259" key="10">
    <source>
        <dbReference type="PROSITE" id="PS50263"/>
    </source>
</evidence>
<evidence type="ECO:0000256" key="8">
    <source>
        <dbReference type="ARBA" id="ARBA00023315"/>
    </source>
</evidence>
<keyword evidence="11" id="KW-0449">Lipoprotein</keyword>
<dbReference type="InterPro" id="IPR036526">
    <property type="entry name" value="C-N_Hydrolase_sf"/>
</dbReference>
<comment type="catalytic activity">
    <reaction evidence="9">
        <text>N-terminal S-1,2-diacyl-sn-glyceryl-L-cysteinyl-[lipoprotein] + a glycerophospholipid = N-acyl-S-1,2-diacyl-sn-glyceryl-L-cysteinyl-[lipoprotein] + a 2-acyl-sn-glycero-3-phospholipid + H(+)</text>
        <dbReference type="Rhea" id="RHEA:48228"/>
        <dbReference type="Rhea" id="RHEA-COMP:14681"/>
        <dbReference type="Rhea" id="RHEA-COMP:14684"/>
        <dbReference type="ChEBI" id="CHEBI:15378"/>
        <dbReference type="ChEBI" id="CHEBI:136912"/>
        <dbReference type="ChEBI" id="CHEBI:140656"/>
        <dbReference type="ChEBI" id="CHEBI:140657"/>
        <dbReference type="ChEBI" id="CHEBI:140660"/>
        <dbReference type="EC" id="2.3.1.269"/>
    </reaction>
</comment>
<dbReference type="GO" id="GO:0042158">
    <property type="term" value="P:lipoprotein biosynthetic process"/>
    <property type="evidence" value="ECO:0007669"/>
    <property type="project" value="UniProtKB-UniRule"/>
</dbReference>
<gene>
    <name evidence="9" type="primary">lnt</name>
    <name evidence="11" type="ordered locus">Bind_1059</name>
</gene>
<evidence type="ECO:0000256" key="7">
    <source>
        <dbReference type="ARBA" id="ARBA00023136"/>
    </source>
</evidence>
<dbReference type="EMBL" id="CP001016">
    <property type="protein sequence ID" value="ACB94702.1"/>
    <property type="molecule type" value="Genomic_DNA"/>
</dbReference>
<keyword evidence="12" id="KW-1185">Reference proteome</keyword>
<keyword evidence="8 9" id="KW-0012">Acyltransferase</keyword>
<dbReference type="PANTHER" id="PTHR38686:SF1">
    <property type="entry name" value="APOLIPOPROTEIN N-ACYLTRANSFERASE"/>
    <property type="match status" value="1"/>
</dbReference>
<dbReference type="PROSITE" id="PS50263">
    <property type="entry name" value="CN_HYDROLASE"/>
    <property type="match status" value="1"/>
</dbReference>
<keyword evidence="4 9" id="KW-0808">Transferase</keyword>
<comment type="subcellular location">
    <subcellularLocation>
        <location evidence="9">Cell inner membrane</location>
        <topology evidence="9">Multi-pass membrane protein</topology>
    </subcellularLocation>
    <subcellularLocation>
        <location evidence="1">Cell membrane</location>
        <topology evidence="1">Multi-pass membrane protein</topology>
    </subcellularLocation>
</comment>
<dbReference type="InterPro" id="IPR045378">
    <property type="entry name" value="LNT_N"/>
</dbReference>
<dbReference type="STRING" id="395963.Bind_1059"/>
<comment type="function">
    <text evidence="9">Catalyzes the phospholipid dependent N-acylation of the N-terminal cysteine of apolipoprotein, the last step in lipoprotein maturation.</text>
</comment>
<name>B2IIK9_BEII9</name>
<feature type="domain" description="CN hydrolase" evidence="10">
    <location>
        <begin position="258"/>
        <end position="513"/>
    </location>
</feature>
<feature type="transmembrane region" description="Helical" evidence="9">
    <location>
        <begin position="526"/>
        <end position="545"/>
    </location>
</feature>
<dbReference type="Proteomes" id="UP000001695">
    <property type="component" value="Chromosome"/>
</dbReference>
<dbReference type="HOGENOM" id="CLU_019563_3_1_5"/>
<dbReference type="GO" id="GO:0005886">
    <property type="term" value="C:plasma membrane"/>
    <property type="evidence" value="ECO:0007669"/>
    <property type="project" value="UniProtKB-SubCell"/>
</dbReference>
<feature type="transmembrane region" description="Helical" evidence="9">
    <location>
        <begin position="81"/>
        <end position="103"/>
    </location>
</feature>
<feature type="transmembrane region" description="Helical" evidence="9">
    <location>
        <begin position="185"/>
        <end position="211"/>
    </location>
</feature>
<organism evidence="11 12">
    <name type="scientific">Beijerinckia indica subsp. indica (strain ATCC 9039 / DSM 1715 / NCIMB 8712)</name>
    <dbReference type="NCBI Taxonomy" id="395963"/>
    <lineage>
        <taxon>Bacteria</taxon>
        <taxon>Pseudomonadati</taxon>
        <taxon>Pseudomonadota</taxon>
        <taxon>Alphaproteobacteria</taxon>
        <taxon>Hyphomicrobiales</taxon>
        <taxon>Beijerinckiaceae</taxon>
        <taxon>Beijerinckia</taxon>
    </lineage>
</organism>
<comment type="pathway">
    <text evidence="9">Protein modification; lipoprotein biosynthesis (N-acyl transfer).</text>
</comment>
<evidence type="ECO:0000256" key="1">
    <source>
        <dbReference type="ARBA" id="ARBA00004651"/>
    </source>
</evidence>
<dbReference type="RefSeq" id="WP_012384059.1">
    <property type="nucleotide sequence ID" value="NC_010581.1"/>
</dbReference>
<keyword evidence="6 9" id="KW-1133">Transmembrane helix</keyword>
<dbReference type="EC" id="2.3.1.269" evidence="9"/>
<dbReference type="OrthoDB" id="9804277at2"/>
<feature type="transmembrane region" description="Helical" evidence="9">
    <location>
        <begin position="109"/>
        <end position="134"/>
    </location>
</feature>